<name>A0A6J1D326_MOMCH</name>
<feature type="transmembrane region" description="Helical" evidence="2">
    <location>
        <begin position="106"/>
        <end position="129"/>
    </location>
</feature>
<evidence type="ECO:0000313" key="4">
    <source>
        <dbReference type="Proteomes" id="UP000504603"/>
    </source>
</evidence>
<dbReference type="PANTHER" id="PTHR45631">
    <property type="entry name" value="OS07G0107800 PROTEIN-RELATED"/>
    <property type="match status" value="1"/>
</dbReference>
<dbReference type="KEGG" id="mcha:111016877"/>
<keyword evidence="1" id="KW-0547">Nucleotide-binding</keyword>
<evidence type="ECO:0000313" key="5">
    <source>
        <dbReference type="RefSeq" id="XP_022148124.1"/>
    </source>
</evidence>
<dbReference type="Pfam" id="PF07714">
    <property type="entry name" value="PK_Tyr_Ser-Thr"/>
    <property type="match status" value="1"/>
</dbReference>
<dbReference type="Proteomes" id="UP000504603">
    <property type="component" value="Unplaced"/>
</dbReference>
<dbReference type="SUPFAM" id="SSF56112">
    <property type="entry name" value="Protein kinase-like (PK-like)"/>
    <property type="match status" value="1"/>
</dbReference>
<dbReference type="OrthoDB" id="544400at2759"/>
<accession>A0A6J1D326</accession>
<keyword evidence="2" id="KW-1133">Transmembrane helix</keyword>
<dbReference type="AlphaFoldDB" id="A0A6J1D326"/>
<dbReference type="InterPro" id="IPR017441">
    <property type="entry name" value="Protein_kinase_ATP_BS"/>
</dbReference>
<dbReference type="InterPro" id="IPR001245">
    <property type="entry name" value="Ser-Thr/Tyr_kinase_cat_dom"/>
</dbReference>
<keyword evidence="2" id="KW-0812">Transmembrane</keyword>
<feature type="binding site" evidence="1">
    <location>
        <position position="188"/>
    </location>
    <ligand>
        <name>ATP</name>
        <dbReference type="ChEBI" id="CHEBI:30616"/>
    </ligand>
</feature>
<evidence type="ECO:0000259" key="3">
    <source>
        <dbReference type="PROSITE" id="PS50011"/>
    </source>
</evidence>
<gene>
    <name evidence="5" type="primary">LOC111016877</name>
</gene>
<dbReference type="Gene3D" id="1.10.510.10">
    <property type="entry name" value="Transferase(Phosphotransferase) domain 1"/>
    <property type="match status" value="1"/>
</dbReference>
<dbReference type="PROSITE" id="PS00107">
    <property type="entry name" value="PROTEIN_KINASE_ATP"/>
    <property type="match status" value="1"/>
</dbReference>
<dbReference type="InterPro" id="IPR011009">
    <property type="entry name" value="Kinase-like_dom_sf"/>
</dbReference>
<protein>
    <submittedName>
        <fullName evidence="5">Probable LRR receptor-like serine/threonine-protein kinase At1g51880</fullName>
    </submittedName>
</protein>
<keyword evidence="4" id="KW-1185">Reference proteome</keyword>
<proteinExistence type="predicted"/>
<dbReference type="PANTHER" id="PTHR45631:SF202">
    <property type="entry name" value="SENESCENCE-INDUCED RECEPTOR-LIKE SERINE_THREONINE-PROTEIN KINASE"/>
    <property type="match status" value="1"/>
</dbReference>
<feature type="domain" description="Protein kinase" evidence="3">
    <location>
        <begin position="161"/>
        <end position="295"/>
    </location>
</feature>
<sequence>MVLGHMYTLKLKLKLVLNLSSCRELVFQVFGSVGSWLVLSVYLTTPSPTEFQRKPKANLPYNLDPNQTPFTDYFSGKLAGKKNPKISDLVTGGDYFLQAEMRKEEVVIPVLASLVGLFLLIAVALFWIIKSRRKLAQNSRLVPVEVKRRRFSHPQIVKMTHDFRRVIGRGGFGTVFHGHLDDAPVAVKMYCNRNRNVHPGFQTEVNYLSRVHHKNLINVVGYCNESTKLALVFEYMANGDLKKNLTGNVSSNLTWERRLGIAIDMAKALDYLHDGCEPPAADHSQRFQRFKHSVK</sequence>
<dbReference type="PROSITE" id="PS50011">
    <property type="entry name" value="PROTEIN_KINASE_DOM"/>
    <property type="match status" value="1"/>
</dbReference>
<keyword evidence="1" id="KW-0067">ATP-binding</keyword>
<dbReference type="GeneID" id="111016877"/>
<evidence type="ECO:0000256" key="2">
    <source>
        <dbReference type="SAM" id="Phobius"/>
    </source>
</evidence>
<keyword evidence="2" id="KW-0472">Membrane</keyword>
<dbReference type="InterPro" id="IPR000719">
    <property type="entry name" value="Prot_kinase_dom"/>
</dbReference>
<dbReference type="GO" id="GO:0004672">
    <property type="term" value="F:protein kinase activity"/>
    <property type="evidence" value="ECO:0007669"/>
    <property type="project" value="InterPro"/>
</dbReference>
<evidence type="ECO:0000256" key="1">
    <source>
        <dbReference type="PROSITE-ProRule" id="PRU10141"/>
    </source>
</evidence>
<dbReference type="RefSeq" id="XP_022148124.1">
    <property type="nucleotide sequence ID" value="XM_022292432.1"/>
</dbReference>
<reference evidence="5" key="1">
    <citation type="submission" date="2025-08" db="UniProtKB">
        <authorList>
            <consortium name="RefSeq"/>
        </authorList>
    </citation>
    <scope>IDENTIFICATION</scope>
    <source>
        <strain evidence="5">OHB3-1</strain>
    </source>
</reference>
<organism evidence="4 5">
    <name type="scientific">Momordica charantia</name>
    <name type="common">Bitter gourd</name>
    <name type="synonym">Balsam pear</name>
    <dbReference type="NCBI Taxonomy" id="3673"/>
    <lineage>
        <taxon>Eukaryota</taxon>
        <taxon>Viridiplantae</taxon>
        <taxon>Streptophyta</taxon>
        <taxon>Embryophyta</taxon>
        <taxon>Tracheophyta</taxon>
        <taxon>Spermatophyta</taxon>
        <taxon>Magnoliopsida</taxon>
        <taxon>eudicotyledons</taxon>
        <taxon>Gunneridae</taxon>
        <taxon>Pentapetalae</taxon>
        <taxon>rosids</taxon>
        <taxon>fabids</taxon>
        <taxon>Cucurbitales</taxon>
        <taxon>Cucurbitaceae</taxon>
        <taxon>Momordiceae</taxon>
        <taxon>Momordica</taxon>
    </lineage>
</organism>
<dbReference type="GO" id="GO:0005524">
    <property type="term" value="F:ATP binding"/>
    <property type="evidence" value="ECO:0007669"/>
    <property type="project" value="UniProtKB-UniRule"/>
</dbReference>